<evidence type="ECO:0000313" key="1">
    <source>
        <dbReference type="EMBL" id="AJD91041.1"/>
    </source>
</evidence>
<organism evidence="1 2">
    <name type="scientific">Jeotgalibacillus malaysiensis</name>
    <dbReference type="NCBI Taxonomy" id="1508404"/>
    <lineage>
        <taxon>Bacteria</taxon>
        <taxon>Bacillati</taxon>
        <taxon>Bacillota</taxon>
        <taxon>Bacilli</taxon>
        <taxon>Bacillales</taxon>
        <taxon>Caryophanaceae</taxon>
        <taxon>Jeotgalibacillus</taxon>
    </lineage>
</organism>
<accession>A0A0B5ALM1</accession>
<reference evidence="1 2" key="1">
    <citation type="submission" date="2014-08" db="EMBL/GenBank/DDBJ databases">
        <title>Complete genome of a marine bacteria Jeotgalibacillus malaysiensis.</title>
        <authorList>
            <person name="Yaakop A.S."/>
            <person name="Chan K.-G."/>
            <person name="Goh K.M."/>
        </authorList>
    </citation>
    <scope>NUCLEOTIDE SEQUENCE [LARGE SCALE GENOMIC DNA]</scope>
    <source>
        <strain evidence="1 2">D5</strain>
    </source>
</reference>
<dbReference type="SUPFAM" id="SSF103007">
    <property type="entry name" value="Hypothetical protein TT1725"/>
    <property type="match status" value="1"/>
</dbReference>
<evidence type="ECO:0000313" key="2">
    <source>
        <dbReference type="Proteomes" id="UP000031449"/>
    </source>
</evidence>
<dbReference type="InterPro" id="IPR007546">
    <property type="entry name" value="DUF503"/>
</dbReference>
<dbReference type="STRING" id="1508404.JMA_17240"/>
<dbReference type="AlphaFoldDB" id="A0A0B5ALM1"/>
<dbReference type="PANTHER" id="PTHR36441:SF1">
    <property type="entry name" value="DUF503 DOMAIN-CONTAINING PROTEIN"/>
    <property type="match status" value="1"/>
</dbReference>
<dbReference type="InterPro" id="IPR036746">
    <property type="entry name" value="TT1725-like_sf"/>
</dbReference>
<dbReference type="HOGENOM" id="CLU_149981_4_1_9"/>
<dbReference type="Gene3D" id="3.30.70.1120">
    <property type="entry name" value="TT1725-like"/>
    <property type="match status" value="1"/>
</dbReference>
<name>A0A0B5ALM1_9BACL</name>
<dbReference type="PANTHER" id="PTHR36441">
    <property type="entry name" value="HYPOTHETICAL CYTOSOLIC PROTEIN"/>
    <property type="match status" value="1"/>
</dbReference>
<dbReference type="KEGG" id="jeo:JMA_17240"/>
<evidence type="ECO:0008006" key="3">
    <source>
        <dbReference type="Google" id="ProtNLM"/>
    </source>
</evidence>
<proteinExistence type="predicted"/>
<dbReference type="Proteomes" id="UP000031449">
    <property type="component" value="Chromosome"/>
</dbReference>
<keyword evidence="2" id="KW-1185">Reference proteome</keyword>
<protein>
    <recommendedName>
        <fullName evidence="3">DUF503 domain-containing protein</fullName>
    </recommendedName>
</protein>
<dbReference type="BioCyc" id="JESP1508404:G14D9-10979-MONOMER"/>
<dbReference type="OrthoDB" id="9809023at2"/>
<dbReference type="EMBL" id="CP009416">
    <property type="protein sequence ID" value="AJD91041.1"/>
    <property type="molecule type" value="Genomic_DNA"/>
</dbReference>
<sequence>MIVRAECEFHLPLSHSLKDKRSVLKRVLTRVKQKYNVSAAETDYQDKWQRTVIELVSAAADYSAAETEIKRAISLMESFPEWEPVASEIERL</sequence>
<gene>
    <name evidence="1" type="ORF">JMA_17240</name>
</gene>
<dbReference type="Pfam" id="PF04456">
    <property type="entry name" value="DUF503"/>
    <property type="match status" value="1"/>
</dbReference>